<organism evidence="2 3">
    <name type="scientific">Marchantia polymorpha</name>
    <name type="common">Common liverwort</name>
    <name type="synonym">Marchantia aquatica</name>
    <dbReference type="NCBI Taxonomy" id="3197"/>
    <lineage>
        <taxon>Eukaryota</taxon>
        <taxon>Viridiplantae</taxon>
        <taxon>Streptophyta</taxon>
        <taxon>Embryophyta</taxon>
        <taxon>Marchantiophyta</taxon>
        <taxon>Marchantiopsida</taxon>
        <taxon>Marchantiidae</taxon>
        <taxon>Marchantiales</taxon>
        <taxon>Marchantiaceae</taxon>
        <taxon>Marchantia</taxon>
    </lineage>
</organism>
<dbReference type="AlphaFoldDB" id="A0A2R6XJX0"/>
<dbReference type="EMBL" id="KZ772683">
    <property type="protein sequence ID" value="PTQ46359.1"/>
    <property type="molecule type" value="Genomic_DNA"/>
</dbReference>
<dbReference type="EMBL" id="KZ772683">
    <property type="protein sequence ID" value="PTQ46358.1"/>
    <property type="molecule type" value="Genomic_DNA"/>
</dbReference>
<evidence type="ECO:0000313" key="2">
    <source>
        <dbReference type="EMBL" id="PTQ46361.1"/>
    </source>
</evidence>
<proteinExistence type="predicted"/>
<accession>A0A2R6XJX0</accession>
<sequence length="560" mass="61772">MWLKCGTYGKYTWQICRKAKHNFKSLSTLARGKTCLDEEKKRIVERLTFVYFDGDSRQVKMKTISRNGKENVIQDGRPEMSNPLDELLKSLGSSSPEGQISHNSSQEQLACPSFEARYVCSNYRQVLPSTADILRYFKDLPSKPSRVEVVDEFKRPDPSISLSQLYFPSKKHVDSSSVQKIQEQSGDESQPVGPTKINRGKMLPNTDLSRLDSTSLLKNLDAALADISRSANPMAVPSKKDRQCLEMDSAKRSKSLLFKLPTREKPSRNQKSSGRAVKTDTAEDLSSSKHDKCSHALCSGYCSEESSNLSSASDDRAENPSMFITLMRKKQENVSNVLGKQSGEISGLHLGDSKSLLSAAHFSARSSEQPSRVEACETKPKDLFGHLEIAGLEDSCNPLQSIQSGQNPLLSCEKLGQWMDSLAGSSTASYRAKPGDLEASPCRQRASSKSKTEIWWQSTDQIPNYLSTRSLGPALPDYGSIWTQVDDYSDSHEQSPCVISSSEKSDFSCSPEISLSSSTRISSFDYSCSSLDPLASSTRLAMLKDPCASTQTLDSTGIRT</sequence>
<reference evidence="2" key="2">
    <citation type="submission" date="2017-12" db="EMBL/GenBank/DDBJ databases">
        <title>WGS assembly of Marchantia polymorpha.</title>
        <authorList>
            <person name="Bowman J.L."/>
            <person name="Kohchi T."/>
            <person name="Yamato K.T."/>
            <person name="Jenkins J."/>
            <person name="Shu S."/>
            <person name="Ishizaki K."/>
            <person name="Yamaoka S."/>
            <person name="Nishihama R."/>
            <person name="Nakamura Y."/>
            <person name="Berger F."/>
            <person name="Adam C."/>
            <person name="Aki S.S."/>
            <person name="Althoff F."/>
            <person name="Araki T."/>
            <person name="Arteaga-Vazquez M.A."/>
            <person name="Balasubrmanian S."/>
            <person name="Bauer D."/>
            <person name="Boehm C.R."/>
            <person name="Briginshaw L."/>
            <person name="Caballero-Perez J."/>
            <person name="Catarino B."/>
            <person name="Chen F."/>
            <person name="Chiyoda S."/>
            <person name="Chovatia M."/>
            <person name="Davies K.M."/>
            <person name="Delmans M."/>
            <person name="Demura T."/>
            <person name="Dierschke T."/>
            <person name="Dolan L."/>
            <person name="Dorantes-Acosta A.E."/>
            <person name="Eklund D.M."/>
            <person name="Florent S.N."/>
            <person name="Flores-Sandoval E."/>
            <person name="Fujiyama A."/>
            <person name="Fukuzawa H."/>
            <person name="Galik B."/>
            <person name="Grimanelli D."/>
            <person name="Grimwood J."/>
            <person name="Grossniklaus U."/>
            <person name="Hamada T."/>
            <person name="Haseloff J."/>
            <person name="Hetherington A.J."/>
            <person name="Higo A."/>
            <person name="Hirakawa Y."/>
            <person name="Hundley H.N."/>
            <person name="Ikeda Y."/>
            <person name="Inoue K."/>
            <person name="Inoue S."/>
            <person name="Ishida S."/>
            <person name="Jia Q."/>
            <person name="Kakita M."/>
            <person name="Kanazawa T."/>
            <person name="Kawai Y."/>
            <person name="Kawashima T."/>
            <person name="Kennedy M."/>
            <person name="Kinose K."/>
            <person name="Kinoshita T."/>
            <person name="Kohara Y."/>
            <person name="Koide E."/>
            <person name="Komatsu K."/>
            <person name="Kopischke S."/>
            <person name="Kubo M."/>
            <person name="Kyozuka J."/>
            <person name="Lagercrantz U."/>
            <person name="Lin S.S."/>
            <person name="Lindquist E."/>
            <person name="Lipzen A.M."/>
            <person name="Lu C."/>
            <person name="Luna E.D."/>
            <person name="Martienssen R.A."/>
            <person name="Minamino N."/>
            <person name="Mizutani M."/>
            <person name="Mizutani M."/>
            <person name="Mochizuki N."/>
            <person name="Monte I."/>
            <person name="Mosher R."/>
            <person name="Nagasaki H."/>
            <person name="Nakagami H."/>
            <person name="Naramoto S."/>
            <person name="Nishitani K."/>
            <person name="Ohtani M."/>
            <person name="Okamoto T."/>
            <person name="Okumura M."/>
            <person name="Phillips J."/>
            <person name="Pollak B."/>
            <person name="Reinders A."/>
            <person name="Roevekamp M."/>
            <person name="Sano R."/>
            <person name="Sawa S."/>
            <person name="Schmid M.W."/>
            <person name="Shirakawa M."/>
            <person name="Solano R."/>
            <person name="Spunde A."/>
            <person name="Suetsugu N."/>
            <person name="Sugano S."/>
            <person name="Sugiyama A."/>
            <person name="Sun R."/>
            <person name="Suzuki Y."/>
            <person name="Takenaka M."/>
            <person name="Takezawa D."/>
            <person name="Tomogane H."/>
            <person name="Tsuzuki M."/>
            <person name="Ueda T."/>
            <person name="Umeda M."/>
            <person name="Ward J.M."/>
            <person name="Watanabe Y."/>
            <person name="Yazaki K."/>
            <person name="Yokoyama R."/>
            <person name="Yoshitake Y."/>
            <person name="Yotsui I."/>
            <person name="Zachgo S."/>
            <person name="Schmutz J."/>
        </authorList>
    </citation>
    <scope>NUCLEOTIDE SEQUENCE [LARGE SCALE GENOMIC DNA]</scope>
    <source>
        <strain evidence="2">Tak-1</strain>
    </source>
</reference>
<name>A0A2R6XJX0_MARPO</name>
<dbReference type="Gramene" id="Mp4g10630.3">
    <property type="protein sequence ID" value="Mp4g10630.3.cds1"/>
    <property type="gene ID" value="Mp4g10630"/>
</dbReference>
<dbReference type="EMBL" id="KZ772683">
    <property type="protein sequence ID" value="PTQ46360.1"/>
    <property type="molecule type" value="Genomic_DNA"/>
</dbReference>
<feature type="compositionally biased region" description="Polar residues" evidence="1">
    <location>
        <begin position="175"/>
        <end position="188"/>
    </location>
</feature>
<dbReference type="Gramene" id="Mp4g10630.2">
    <property type="protein sequence ID" value="Mp4g10630.2.cds1"/>
    <property type="gene ID" value="Mp4g10630"/>
</dbReference>
<dbReference type="EMBL" id="KZ772683">
    <property type="protein sequence ID" value="PTQ46361.1"/>
    <property type="molecule type" value="Genomic_DNA"/>
</dbReference>
<feature type="compositionally biased region" description="Basic and acidic residues" evidence="1">
    <location>
        <begin position="277"/>
        <end position="287"/>
    </location>
</feature>
<feature type="region of interest" description="Disordered" evidence="1">
    <location>
        <begin position="255"/>
        <end position="287"/>
    </location>
</feature>
<protein>
    <submittedName>
        <fullName evidence="2">Uncharacterized protein</fullName>
    </submittedName>
</protein>
<feature type="region of interest" description="Disordered" evidence="1">
    <location>
        <begin position="173"/>
        <end position="206"/>
    </location>
</feature>
<dbReference type="Gramene" id="Mp4g10630.1">
    <property type="protein sequence ID" value="Mp4g10630.1.cds1"/>
    <property type="gene ID" value="Mp4g10630"/>
</dbReference>
<gene>
    <name evidence="2" type="ORF">MARPO_0011s0049</name>
</gene>
<evidence type="ECO:0000256" key="1">
    <source>
        <dbReference type="SAM" id="MobiDB-lite"/>
    </source>
</evidence>
<keyword evidence="3" id="KW-1185">Reference proteome</keyword>
<evidence type="ECO:0000313" key="3">
    <source>
        <dbReference type="Proteomes" id="UP000244005"/>
    </source>
</evidence>
<reference evidence="3" key="1">
    <citation type="journal article" date="2017" name="Cell">
        <title>Insights into land plant evolution garnered from the Marchantia polymorpha genome.</title>
        <authorList>
            <person name="Bowman J.L."/>
            <person name="Kohchi T."/>
            <person name="Yamato K.T."/>
            <person name="Jenkins J."/>
            <person name="Shu S."/>
            <person name="Ishizaki K."/>
            <person name="Yamaoka S."/>
            <person name="Nishihama R."/>
            <person name="Nakamura Y."/>
            <person name="Berger F."/>
            <person name="Adam C."/>
            <person name="Aki S.S."/>
            <person name="Althoff F."/>
            <person name="Araki T."/>
            <person name="Arteaga-Vazquez M.A."/>
            <person name="Balasubrmanian S."/>
            <person name="Barry K."/>
            <person name="Bauer D."/>
            <person name="Boehm C.R."/>
            <person name="Briginshaw L."/>
            <person name="Caballero-Perez J."/>
            <person name="Catarino B."/>
            <person name="Chen F."/>
            <person name="Chiyoda S."/>
            <person name="Chovatia M."/>
            <person name="Davies K.M."/>
            <person name="Delmans M."/>
            <person name="Demura T."/>
            <person name="Dierschke T."/>
            <person name="Dolan L."/>
            <person name="Dorantes-Acosta A.E."/>
            <person name="Eklund D.M."/>
            <person name="Florent S.N."/>
            <person name="Flores-Sandoval E."/>
            <person name="Fujiyama A."/>
            <person name="Fukuzawa H."/>
            <person name="Galik B."/>
            <person name="Grimanelli D."/>
            <person name="Grimwood J."/>
            <person name="Grossniklaus U."/>
            <person name="Hamada T."/>
            <person name="Haseloff J."/>
            <person name="Hetherington A.J."/>
            <person name="Higo A."/>
            <person name="Hirakawa Y."/>
            <person name="Hundley H.N."/>
            <person name="Ikeda Y."/>
            <person name="Inoue K."/>
            <person name="Inoue S.I."/>
            <person name="Ishida S."/>
            <person name="Jia Q."/>
            <person name="Kakita M."/>
            <person name="Kanazawa T."/>
            <person name="Kawai Y."/>
            <person name="Kawashima T."/>
            <person name="Kennedy M."/>
            <person name="Kinose K."/>
            <person name="Kinoshita T."/>
            <person name="Kohara Y."/>
            <person name="Koide E."/>
            <person name="Komatsu K."/>
            <person name="Kopischke S."/>
            <person name="Kubo M."/>
            <person name="Kyozuka J."/>
            <person name="Lagercrantz U."/>
            <person name="Lin S.S."/>
            <person name="Lindquist E."/>
            <person name="Lipzen A.M."/>
            <person name="Lu C.W."/>
            <person name="De Luna E."/>
            <person name="Martienssen R.A."/>
            <person name="Minamino N."/>
            <person name="Mizutani M."/>
            <person name="Mizutani M."/>
            <person name="Mochizuki N."/>
            <person name="Monte I."/>
            <person name="Mosher R."/>
            <person name="Nagasaki H."/>
            <person name="Nakagami H."/>
            <person name="Naramoto S."/>
            <person name="Nishitani K."/>
            <person name="Ohtani M."/>
            <person name="Okamoto T."/>
            <person name="Okumura M."/>
            <person name="Phillips J."/>
            <person name="Pollak B."/>
            <person name="Reinders A."/>
            <person name="Rovekamp M."/>
            <person name="Sano R."/>
            <person name="Sawa S."/>
            <person name="Schmid M.W."/>
            <person name="Shirakawa M."/>
            <person name="Solano R."/>
            <person name="Spunde A."/>
            <person name="Suetsugu N."/>
            <person name="Sugano S."/>
            <person name="Sugiyama A."/>
            <person name="Sun R."/>
            <person name="Suzuki Y."/>
            <person name="Takenaka M."/>
            <person name="Takezawa D."/>
            <person name="Tomogane H."/>
            <person name="Tsuzuki M."/>
            <person name="Ueda T."/>
            <person name="Umeda M."/>
            <person name="Ward J.M."/>
            <person name="Watanabe Y."/>
            <person name="Yazaki K."/>
            <person name="Yokoyama R."/>
            <person name="Yoshitake Y."/>
            <person name="Yotsui I."/>
            <person name="Zachgo S."/>
            <person name="Schmutz J."/>
        </authorList>
    </citation>
    <scope>NUCLEOTIDE SEQUENCE [LARGE SCALE GENOMIC DNA]</scope>
    <source>
        <strain evidence="3">Tak-1</strain>
    </source>
</reference>
<dbReference type="Proteomes" id="UP000244005">
    <property type="component" value="Unassembled WGS sequence"/>
</dbReference>